<comment type="caution">
    <text evidence="6">The sequence shown here is derived from an EMBL/GenBank/DDBJ whole genome shotgun (WGS) entry which is preliminary data.</text>
</comment>
<dbReference type="Gene3D" id="3.40.50.300">
    <property type="entry name" value="P-loop containing nucleotide triphosphate hydrolases"/>
    <property type="match status" value="1"/>
</dbReference>
<dbReference type="CDD" id="cd19481">
    <property type="entry name" value="RecA-like_protease"/>
    <property type="match status" value="1"/>
</dbReference>
<keyword evidence="2 3" id="KW-0067">ATP-binding</keyword>
<reference evidence="6 7" key="1">
    <citation type="journal article" date="2019" name="Int. J. Syst. Evol. Microbiol.">
        <title>The Global Catalogue of Microorganisms (GCM) 10K type strain sequencing project: providing services to taxonomists for standard genome sequencing and annotation.</title>
        <authorList>
            <consortium name="The Broad Institute Genomics Platform"/>
            <consortium name="The Broad Institute Genome Sequencing Center for Infectious Disease"/>
            <person name="Wu L."/>
            <person name="Ma J."/>
        </authorList>
    </citation>
    <scope>NUCLEOTIDE SEQUENCE [LARGE SCALE GENOMIC DNA]</scope>
    <source>
        <strain evidence="6 7">JCM 14046</strain>
    </source>
</reference>
<dbReference type="Proteomes" id="UP001501612">
    <property type="component" value="Unassembled WGS sequence"/>
</dbReference>
<dbReference type="Pfam" id="PF14561">
    <property type="entry name" value="TPR_20"/>
    <property type="match status" value="1"/>
</dbReference>
<gene>
    <name evidence="6" type="ORF">GCM10009737_08830</name>
</gene>
<evidence type="ECO:0000259" key="5">
    <source>
        <dbReference type="SMART" id="SM00382"/>
    </source>
</evidence>
<dbReference type="InterPro" id="IPR027417">
    <property type="entry name" value="P-loop_NTPase"/>
</dbReference>
<dbReference type="PROSITE" id="PS00674">
    <property type="entry name" value="AAA"/>
    <property type="match status" value="1"/>
</dbReference>
<accession>A0ABN2P3B3</accession>
<dbReference type="InterPro" id="IPR003593">
    <property type="entry name" value="AAA+_ATPase"/>
</dbReference>
<protein>
    <submittedName>
        <fullName evidence="6">AAA family ATPase</fullName>
    </submittedName>
</protein>
<comment type="similarity">
    <text evidence="3">Belongs to the AAA ATPase family.</text>
</comment>
<dbReference type="InterPro" id="IPR041569">
    <property type="entry name" value="AAA_lid_3"/>
</dbReference>
<feature type="domain" description="AAA+ ATPase" evidence="5">
    <location>
        <begin position="167"/>
        <end position="304"/>
    </location>
</feature>
<dbReference type="InterPro" id="IPR011990">
    <property type="entry name" value="TPR-like_helical_dom_sf"/>
</dbReference>
<dbReference type="PANTHER" id="PTHR23077">
    <property type="entry name" value="AAA-FAMILY ATPASE"/>
    <property type="match status" value="1"/>
</dbReference>
<dbReference type="Gene3D" id="1.10.8.60">
    <property type="match status" value="1"/>
</dbReference>
<evidence type="ECO:0000256" key="4">
    <source>
        <dbReference type="SAM" id="MobiDB-lite"/>
    </source>
</evidence>
<evidence type="ECO:0000256" key="1">
    <source>
        <dbReference type="ARBA" id="ARBA00022741"/>
    </source>
</evidence>
<dbReference type="SUPFAM" id="SSF52540">
    <property type="entry name" value="P-loop containing nucleoside triphosphate hydrolases"/>
    <property type="match status" value="1"/>
</dbReference>
<feature type="region of interest" description="Disordered" evidence="4">
    <location>
        <begin position="64"/>
        <end position="91"/>
    </location>
</feature>
<keyword evidence="7" id="KW-1185">Reference proteome</keyword>
<dbReference type="SMART" id="SM00382">
    <property type="entry name" value="AAA"/>
    <property type="match status" value="1"/>
</dbReference>
<sequence>MTDLIASLQRAVDAAPDDLVLRLHLAEQLVAAGRGAEAVPHAAAVLQQDPASTAARTLMQQALSPADTGEPPLPESQVQPQQPQQPEEERPAGFDWTRAEEDLGSPVAPMFAESSETTSEVPAYDVERSRITLADVGGMTEVKKRLHAAFLAPMRNERLRRMYRKSLRGGLLLYGPPGVGKTFIARALAGELDARFLTVGMSDILDRWFGASERNLHELFETARASAPCVLFLDEIDALGRKRGLSNSDMLRTTVNQLLLELDSVADDNDGVFVLAATNTPWDVDPALRRPGRLDRTLLVLPPDREAREAIWQTHLRERPVAGVDVRRLARLTDGYTGADIAHLCDSAAELALMDSVAADEPRMISQRDLEAALSELRPSVGPWFESARNVAMFANDDGSYDELLTYLRTHKRL</sequence>
<dbReference type="PANTHER" id="PTHR23077:SF171">
    <property type="entry name" value="NUCLEAR VALOSIN-CONTAINING PROTEIN-LIKE"/>
    <property type="match status" value="1"/>
</dbReference>
<evidence type="ECO:0000313" key="7">
    <source>
        <dbReference type="Proteomes" id="UP001501612"/>
    </source>
</evidence>
<dbReference type="EMBL" id="BAAAMY010000002">
    <property type="protein sequence ID" value="GAA1909744.1"/>
    <property type="molecule type" value="Genomic_DNA"/>
</dbReference>
<evidence type="ECO:0000313" key="6">
    <source>
        <dbReference type="EMBL" id="GAA1909744.1"/>
    </source>
</evidence>
<dbReference type="Pfam" id="PF17862">
    <property type="entry name" value="AAA_lid_3"/>
    <property type="match status" value="1"/>
</dbReference>
<feature type="compositionally biased region" description="Low complexity" evidence="4">
    <location>
        <begin position="75"/>
        <end position="85"/>
    </location>
</feature>
<dbReference type="InterPro" id="IPR003960">
    <property type="entry name" value="ATPase_AAA_CS"/>
</dbReference>
<dbReference type="RefSeq" id="WP_344004294.1">
    <property type="nucleotide sequence ID" value="NZ_BAAAMY010000002.1"/>
</dbReference>
<proteinExistence type="inferred from homology"/>
<dbReference type="InterPro" id="IPR050168">
    <property type="entry name" value="AAA_ATPase_domain"/>
</dbReference>
<dbReference type="Pfam" id="PF00004">
    <property type="entry name" value="AAA"/>
    <property type="match status" value="1"/>
</dbReference>
<keyword evidence="1 3" id="KW-0547">Nucleotide-binding</keyword>
<dbReference type="SUPFAM" id="SSF48452">
    <property type="entry name" value="TPR-like"/>
    <property type="match status" value="1"/>
</dbReference>
<dbReference type="InterPro" id="IPR003959">
    <property type="entry name" value="ATPase_AAA_core"/>
</dbReference>
<dbReference type="Gene3D" id="1.25.40.10">
    <property type="entry name" value="Tetratricopeptide repeat domain"/>
    <property type="match status" value="1"/>
</dbReference>
<organism evidence="6 7">
    <name type="scientific">Nocardioides lentus</name>
    <dbReference type="NCBI Taxonomy" id="338077"/>
    <lineage>
        <taxon>Bacteria</taxon>
        <taxon>Bacillati</taxon>
        <taxon>Actinomycetota</taxon>
        <taxon>Actinomycetes</taxon>
        <taxon>Propionibacteriales</taxon>
        <taxon>Nocardioidaceae</taxon>
        <taxon>Nocardioides</taxon>
    </lineage>
</organism>
<evidence type="ECO:0000256" key="2">
    <source>
        <dbReference type="ARBA" id="ARBA00022840"/>
    </source>
</evidence>
<name>A0ABN2P3B3_9ACTN</name>
<evidence type="ECO:0000256" key="3">
    <source>
        <dbReference type="RuleBase" id="RU003651"/>
    </source>
</evidence>